<dbReference type="SUPFAM" id="SSF56524">
    <property type="entry name" value="Oxidoreductase molybdopterin-binding domain"/>
    <property type="match status" value="1"/>
</dbReference>
<keyword evidence="3" id="KW-1185">Reference proteome</keyword>
<dbReference type="EMBL" id="LUUB01000079">
    <property type="protein sequence ID" value="OAF05813.1"/>
    <property type="molecule type" value="Genomic_DNA"/>
</dbReference>
<dbReference type="InterPro" id="IPR036374">
    <property type="entry name" value="OxRdtase_Mopterin-bd_sf"/>
</dbReference>
<accession>A0A176YGP8</accession>
<dbReference type="Proteomes" id="UP000076959">
    <property type="component" value="Unassembled WGS sequence"/>
</dbReference>
<dbReference type="Gene3D" id="3.90.420.10">
    <property type="entry name" value="Oxidoreductase, molybdopterin-binding domain"/>
    <property type="match status" value="1"/>
</dbReference>
<dbReference type="RefSeq" id="WP_063704173.1">
    <property type="nucleotide sequence ID" value="NZ_LUUB01000079.1"/>
</dbReference>
<proteinExistence type="predicted"/>
<protein>
    <submittedName>
        <fullName evidence="2">Molybdopterin-binding protein</fullName>
    </submittedName>
</protein>
<dbReference type="STRING" id="1505087.AYJ54_02680"/>
<dbReference type="Pfam" id="PF00174">
    <property type="entry name" value="Oxidored_molyb"/>
    <property type="match status" value="1"/>
</dbReference>
<dbReference type="PROSITE" id="PS51318">
    <property type="entry name" value="TAT"/>
    <property type="match status" value="1"/>
</dbReference>
<reference evidence="2 3" key="1">
    <citation type="submission" date="2016-03" db="EMBL/GenBank/DDBJ databases">
        <title>Draft Genome Sequence of the Strain BR 10245 (Bradyrhizobium sp.) isolated from nodules of Centrolobium paraense.</title>
        <authorList>
            <person name="Simoes-Araujo J.L.Sr."/>
            <person name="Barauna A.C."/>
            <person name="Silva K."/>
            <person name="Zilli J.E."/>
        </authorList>
    </citation>
    <scope>NUCLEOTIDE SEQUENCE [LARGE SCALE GENOMIC DNA]</scope>
    <source>
        <strain evidence="2 3">BR 10245</strain>
    </source>
</reference>
<dbReference type="AlphaFoldDB" id="A0A176YGP8"/>
<comment type="caution">
    <text evidence="2">The sequence shown here is derived from an EMBL/GenBank/DDBJ whole genome shotgun (WGS) entry which is preliminary data.</text>
</comment>
<gene>
    <name evidence="2" type="ORF">AYJ54_02680</name>
</gene>
<evidence type="ECO:0000259" key="1">
    <source>
        <dbReference type="Pfam" id="PF00174"/>
    </source>
</evidence>
<evidence type="ECO:0000313" key="3">
    <source>
        <dbReference type="Proteomes" id="UP000076959"/>
    </source>
</evidence>
<dbReference type="InterPro" id="IPR006311">
    <property type="entry name" value="TAT_signal"/>
</dbReference>
<organism evidence="2 3">
    <name type="scientific">Bradyrhizobium centrolobii</name>
    <dbReference type="NCBI Taxonomy" id="1505087"/>
    <lineage>
        <taxon>Bacteria</taxon>
        <taxon>Pseudomonadati</taxon>
        <taxon>Pseudomonadota</taxon>
        <taxon>Alphaproteobacteria</taxon>
        <taxon>Hyphomicrobiales</taxon>
        <taxon>Nitrobacteraceae</taxon>
        <taxon>Bradyrhizobium</taxon>
    </lineage>
</organism>
<feature type="domain" description="Oxidoreductase molybdopterin-binding" evidence="1">
    <location>
        <begin position="104"/>
        <end position="247"/>
    </location>
</feature>
<dbReference type="PANTHER" id="PTHR43032">
    <property type="entry name" value="PROTEIN-METHIONINE-SULFOXIDE REDUCTASE"/>
    <property type="match status" value="1"/>
</dbReference>
<sequence length="258" mass="29067">MFRSRSSVPGIDAELLAKDAVKLLPEPTRRAFLQAGAGVGALVFLTGCDIIDGPSAENALRIVSRFNDRVQAWLFDPNRLAPTYPETAITRPFPFNAYYREENAPDIDEDDYKLLIDGLVDDKRTWTLDRLYALPQETQITRLICVEGWSAVGKWTGTPLSEFLRRIGADTRAKYVHFTCAEGYSSSIDMATALHPQTQMTFKYDGEVLPPKYGFPMRVRIPTKLGFKNPKHVIGLAVLNNYTGGYWEDEGYNWFSGL</sequence>
<dbReference type="InterPro" id="IPR000572">
    <property type="entry name" value="OxRdtase_Mopterin-bd_dom"/>
</dbReference>
<dbReference type="PANTHER" id="PTHR43032:SF2">
    <property type="entry name" value="BLL0505 PROTEIN"/>
    <property type="match status" value="1"/>
</dbReference>
<dbReference type="OrthoDB" id="9778777at2"/>
<name>A0A176YGP8_9BRAD</name>
<evidence type="ECO:0000313" key="2">
    <source>
        <dbReference type="EMBL" id="OAF05813.1"/>
    </source>
</evidence>